<proteinExistence type="predicted"/>
<dbReference type="KEGG" id="gce:KYE46_11345"/>
<accession>A0A8F6TT95</accession>
<dbReference type="EMBL" id="CP079194">
    <property type="protein sequence ID" value="QXT38532.1"/>
    <property type="molecule type" value="Genomic_DNA"/>
</dbReference>
<gene>
    <name evidence="3" type="ORF">KYE46_11345</name>
</gene>
<organism evidence="3 4">
    <name type="scientific">Gymnodinialimonas ceratoperidinii</name>
    <dbReference type="NCBI Taxonomy" id="2856823"/>
    <lineage>
        <taxon>Bacteria</taxon>
        <taxon>Pseudomonadati</taxon>
        <taxon>Pseudomonadota</taxon>
        <taxon>Alphaproteobacteria</taxon>
        <taxon>Rhodobacterales</taxon>
        <taxon>Paracoccaceae</taxon>
        <taxon>Gymnodinialimonas</taxon>
    </lineage>
</organism>
<evidence type="ECO:0000313" key="4">
    <source>
        <dbReference type="Proteomes" id="UP000825009"/>
    </source>
</evidence>
<feature type="chain" id="PRO_5034259307" evidence="1">
    <location>
        <begin position="24"/>
        <end position="419"/>
    </location>
</feature>
<evidence type="ECO:0000259" key="2">
    <source>
        <dbReference type="Pfam" id="PF04151"/>
    </source>
</evidence>
<name>A0A8F6TT95_9RHOB</name>
<feature type="signal peptide" evidence="1">
    <location>
        <begin position="1"/>
        <end position="23"/>
    </location>
</feature>
<keyword evidence="4" id="KW-1185">Reference proteome</keyword>
<dbReference type="Pfam" id="PF04151">
    <property type="entry name" value="PPC"/>
    <property type="match status" value="1"/>
</dbReference>
<sequence>MKFTFSAFATTAIVGLTAGAASAQDVSCGGIGAAGQWMGGAAEASDITTSEGPLTLEALPVTQGGNTVGYFSISETTEVRVEAQPVDGGDSVIELYDEAGTLILTDDDSGGAWASRAETTLQPGSYCLATRGYADGALTTDMRVGRLEHEDITQGLSGGFFGGGDPYFVGVDACTSDTQATLLGTGPIDGQLTDDGVTAINTISETPYYRFTLANPQAISVRAENPSADPYIYFFDGDGTLMAENDDYESLNSRIDFTTPLPAGTYCIGMRALSNPDVPVTLSVVGYDAAAALAELYDTGEAAPPLDGSYPVIDLGVLPGRSVRDAQVSGRQATWYAFEVPEQGALVVNAVEVTDSDPLLILYDDLGQEVAYNDDHGGTLNSQITARVQAGRYILAVRQYSDNYQGIIRIATERYIPAP</sequence>
<keyword evidence="1" id="KW-0732">Signal</keyword>
<feature type="domain" description="Peptidase C-terminal archaeal/bacterial" evidence="2">
    <location>
        <begin position="208"/>
        <end position="268"/>
    </location>
</feature>
<reference evidence="3 4" key="1">
    <citation type="submission" date="2021-07" db="EMBL/GenBank/DDBJ databases">
        <title>A novel Jannaschia species isolated from marine dinoflagellate Ceratoperidinium margalefii.</title>
        <authorList>
            <person name="Jiang Y."/>
            <person name="Li Z."/>
        </authorList>
    </citation>
    <scope>NUCLEOTIDE SEQUENCE [LARGE SCALE GENOMIC DNA]</scope>
    <source>
        <strain evidence="3 4">J12C1-MA-4</strain>
    </source>
</reference>
<dbReference type="InterPro" id="IPR007280">
    <property type="entry name" value="Peptidase_C_arc/bac"/>
</dbReference>
<dbReference type="AlphaFoldDB" id="A0A8F6TT95"/>
<evidence type="ECO:0000256" key="1">
    <source>
        <dbReference type="SAM" id="SignalP"/>
    </source>
</evidence>
<evidence type="ECO:0000313" key="3">
    <source>
        <dbReference type="EMBL" id="QXT38532.1"/>
    </source>
</evidence>
<dbReference type="Proteomes" id="UP000825009">
    <property type="component" value="Chromosome"/>
</dbReference>
<protein>
    <submittedName>
        <fullName evidence="3">PPC domain-containing protein</fullName>
    </submittedName>
</protein>
<dbReference type="RefSeq" id="WP_219000728.1">
    <property type="nucleotide sequence ID" value="NZ_CP079194.1"/>
</dbReference>